<evidence type="ECO:0000313" key="2">
    <source>
        <dbReference type="Proteomes" id="UP000475862"/>
    </source>
</evidence>
<protein>
    <submittedName>
        <fullName evidence="1">Uncharacterized protein</fullName>
    </submittedName>
</protein>
<gene>
    <name evidence="1" type="ORF">AGLY_014520</name>
</gene>
<comment type="caution">
    <text evidence="1">The sequence shown here is derived from an EMBL/GenBank/DDBJ whole genome shotgun (WGS) entry which is preliminary data.</text>
</comment>
<dbReference type="Proteomes" id="UP000475862">
    <property type="component" value="Unassembled WGS sequence"/>
</dbReference>
<dbReference type="EMBL" id="VYZN01000064">
    <property type="protein sequence ID" value="KAE9525106.1"/>
    <property type="molecule type" value="Genomic_DNA"/>
</dbReference>
<accession>A0A6G0T393</accession>
<keyword evidence="2" id="KW-1185">Reference proteome</keyword>
<proteinExistence type="predicted"/>
<sequence>MFIQCLGKKNLCIFNSSLYEIKIGDEYENLSLLKGAQNTLEVARHLEAKSAPLSVLELIIDNRAAQEPSYYRVIFIYTNFTVLYLSQHPTSCLRKDSERSDECIDFTIIWKSEYPWCIILVKSKHFLVVFKEIGENKTKVMKKREFLRKTKNDNLNNWCIYFKFLRLRMPPHTLLTPMFCLHESIINVEQRSQPFYIRVPPTQFEHFYVPPYH</sequence>
<reference evidence="1 2" key="1">
    <citation type="submission" date="2019-08" db="EMBL/GenBank/DDBJ databases">
        <title>The genome of the soybean aphid Biotype 1, its phylome, world population structure and adaptation to the North American continent.</title>
        <authorList>
            <person name="Giordano R."/>
            <person name="Donthu R.K."/>
            <person name="Hernandez A.G."/>
            <person name="Wright C.L."/>
            <person name="Zimin A.V."/>
        </authorList>
    </citation>
    <scope>NUCLEOTIDE SEQUENCE [LARGE SCALE GENOMIC DNA]</scope>
    <source>
        <tissue evidence="1">Whole aphids</tissue>
    </source>
</reference>
<name>A0A6G0T393_APHGL</name>
<organism evidence="1 2">
    <name type="scientific">Aphis glycines</name>
    <name type="common">Soybean aphid</name>
    <dbReference type="NCBI Taxonomy" id="307491"/>
    <lineage>
        <taxon>Eukaryota</taxon>
        <taxon>Metazoa</taxon>
        <taxon>Ecdysozoa</taxon>
        <taxon>Arthropoda</taxon>
        <taxon>Hexapoda</taxon>
        <taxon>Insecta</taxon>
        <taxon>Pterygota</taxon>
        <taxon>Neoptera</taxon>
        <taxon>Paraneoptera</taxon>
        <taxon>Hemiptera</taxon>
        <taxon>Sternorrhyncha</taxon>
        <taxon>Aphidomorpha</taxon>
        <taxon>Aphidoidea</taxon>
        <taxon>Aphididae</taxon>
        <taxon>Aphidini</taxon>
        <taxon>Aphis</taxon>
        <taxon>Aphis</taxon>
    </lineage>
</organism>
<evidence type="ECO:0000313" key="1">
    <source>
        <dbReference type="EMBL" id="KAE9525106.1"/>
    </source>
</evidence>
<dbReference type="AlphaFoldDB" id="A0A6G0T393"/>